<accession>A0ABN8PJG4</accession>
<name>A0ABN8PJG4_9CNID</name>
<evidence type="ECO:0000313" key="2">
    <source>
        <dbReference type="EMBL" id="CAH3145011.1"/>
    </source>
</evidence>
<organism evidence="2 3">
    <name type="scientific">Porites evermanni</name>
    <dbReference type="NCBI Taxonomy" id="104178"/>
    <lineage>
        <taxon>Eukaryota</taxon>
        <taxon>Metazoa</taxon>
        <taxon>Cnidaria</taxon>
        <taxon>Anthozoa</taxon>
        <taxon>Hexacorallia</taxon>
        <taxon>Scleractinia</taxon>
        <taxon>Fungiina</taxon>
        <taxon>Poritidae</taxon>
        <taxon>Porites</taxon>
    </lineage>
</organism>
<feature type="compositionally biased region" description="Basic and acidic residues" evidence="1">
    <location>
        <begin position="24"/>
        <end position="36"/>
    </location>
</feature>
<comment type="caution">
    <text evidence="2">The sequence shown here is derived from an EMBL/GenBank/DDBJ whole genome shotgun (WGS) entry which is preliminary data.</text>
</comment>
<reference evidence="2 3" key="1">
    <citation type="submission" date="2022-05" db="EMBL/GenBank/DDBJ databases">
        <authorList>
            <consortium name="Genoscope - CEA"/>
            <person name="William W."/>
        </authorList>
    </citation>
    <scope>NUCLEOTIDE SEQUENCE [LARGE SCALE GENOMIC DNA]</scope>
</reference>
<feature type="region of interest" description="Disordered" evidence="1">
    <location>
        <begin position="1"/>
        <end position="100"/>
    </location>
</feature>
<feature type="compositionally biased region" description="Acidic residues" evidence="1">
    <location>
        <begin position="71"/>
        <end position="80"/>
    </location>
</feature>
<dbReference type="Proteomes" id="UP001159427">
    <property type="component" value="Unassembled WGS sequence"/>
</dbReference>
<dbReference type="EMBL" id="CALNXI010000884">
    <property type="protein sequence ID" value="CAH3145011.1"/>
    <property type="molecule type" value="Genomic_DNA"/>
</dbReference>
<protein>
    <submittedName>
        <fullName evidence="2">Uncharacterized protein</fullName>
    </submittedName>
</protein>
<evidence type="ECO:0000256" key="1">
    <source>
        <dbReference type="SAM" id="MobiDB-lite"/>
    </source>
</evidence>
<keyword evidence="3" id="KW-1185">Reference proteome</keyword>
<feature type="compositionally biased region" description="Polar residues" evidence="1">
    <location>
        <begin position="49"/>
        <end position="68"/>
    </location>
</feature>
<sequence>MEGLEFPDIGKDSDSETENVHPVSRSEVDSKPKTVEIEQMQTKEPIDRVNSQTASRTSESALTSSANMDVSDYEMLDQSEAEGMTPTDETDNVDSQSGLGSVTNYVGKWLGY</sequence>
<proteinExistence type="predicted"/>
<evidence type="ECO:0000313" key="3">
    <source>
        <dbReference type="Proteomes" id="UP001159427"/>
    </source>
</evidence>
<gene>
    <name evidence="2" type="ORF">PEVE_00043394</name>
</gene>